<feature type="signal peptide" evidence="1">
    <location>
        <begin position="1"/>
        <end position="20"/>
    </location>
</feature>
<evidence type="ECO:0000313" key="3">
    <source>
        <dbReference type="Proteomes" id="UP000239872"/>
    </source>
</evidence>
<proteinExistence type="predicted"/>
<keyword evidence="1" id="KW-0732">Signal</keyword>
<sequence length="309" mass="33676">MRTFIFFLLLLVWSQQFVHAQGCSDAGFCTAGAMKGGGELSDTTQRKMTWGLSLTAGAGEKATTIIIPQLEGSAGIGKQGILDAKLPINIANGRLGAHTGIGDLIVTYTRHLYRSANRCQWQGTLGGRIGLGDASAGHKGQPLPMPYQSSLGTTDLIAGVSALYGRHLSFALGYQQPLLQYNNNGYVSSAIYPVASNDTDYFASRHLRRKGGLLLRSEANWNWRKWRIAAGPLLIYHLGEDKIALQDETDISLKGSEGLTLNLAGSLSYSFNKTKIDLLAGTPFIVRDYRPDGLTRAWVITIRYTHLKK</sequence>
<name>A0A2S7SW10_9BACT</name>
<gene>
    <name evidence="2" type="ORF">CJD36_014280</name>
</gene>
<comment type="caution">
    <text evidence="2">The sequence shown here is derived from an EMBL/GenBank/DDBJ whole genome shotgun (WGS) entry which is preliminary data.</text>
</comment>
<reference evidence="2 3" key="1">
    <citation type="submission" date="2018-01" db="EMBL/GenBank/DDBJ databases">
        <title>A novel member of the phylum Bacteroidetes isolated from glacier ice.</title>
        <authorList>
            <person name="Liu Q."/>
            <person name="Xin Y.-H."/>
        </authorList>
    </citation>
    <scope>NUCLEOTIDE SEQUENCE [LARGE SCALE GENOMIC DNA]</scope>
    <source>
        <strain evidence="2 3">RB1R16</strain>
    </source>
</reference>
<evidence type="ECO:0000256" key="1">
    <source>
        <dbReference type="SAM" id="SignalP"/>
    </source>
</evidence>
<organism evidence="2 3">
    <name type="scientific">Flavipsychrobacter stenotrophus</name>
    <dbReference type="NCBI Taxonomy" id="2077091"/>
    <lineage>
        <taxon>Bacteria</taxon>
        <taxon>Pseudomonadati</taxon>
        <taxon>Bacteroidota</taxon>
        <taxon>Chitinophagia</taxon>
        <taxon>Chitinophagales</taxon>
        <taxon>Chitinophagaceae</taxon>
        <taxon>Flavipsychrobacter</taxon>
    </lineage>
</organism>
<protein>
    <recommendedName>
        <fullName evidence="4">Transporter</fullName>
    </recommendedName>
</protein>
<dbReference type="AlphaFoldDB" id="A0A2S7SW10"/>
<dbReference type="OrthoDB" id="1119914at2"/>
<dbReference type="RefSeq" id="WP_105039860.1">
    <property type="nucleotide sequence ID" value="NZ_PPSL01000003.1"/>
</dbReference>
<evidence type="ECO:0000313" key="2">
    <source>
        <dbReference type="EMBL" id="PQJ11132.1"/>
    </source>
</evidence>
<keyword evidence="3" id="KW-1185">Reference proteome</keyword>
<dbReference type="Proteomes" id="UP000239872">
    <property type="component" value="Unassembled WGS sequence"/>
</dbReference>
<evidence type="ECO:0008006" key="4">
    <source>
        <dbReference type="Google" id="ProtNLM"/>
    </source>
</evidence>
<dbReference type="EMBL" id="PPSL01000003">
    <property type="protein sequence ID" value="PQJ11132.1"/>
    <property type="molecule type" value="Genomic_DNA"/>
</dbReference>
<accession>A0A2S7SW10</accession>
<feature type="chain" id="PRO_5015417475" description="Transporter" evidence="1">
    <location>
        <begin position="21"/>
        <end position="309"/>
    </location>
</feature>